<dbReference type="AlphaFoldDB" id="A0A9P4T6Z9"/>
<evidence type="ECO:0000256" key="1">
    <source>
        <dbReference type="SAM" id="MobiDB-lite"/>
    </source>
</evidence>
<protein>
    <recommendedName>
        <fullName evidence="2">Utp8 beta-propeller domain-containing protein</fullName>
    </recommendedName>
</protein>
<dbReference type="Pfam" id="PF10395">
    <property type="entry name" value="Utp8_b_propeller"/>
    <property type="match status" value="1"/>
</dbReference>
<gene>
    <name evidence="3" type="ORF">E8E13_001867</name>
</gene>
<sequence length="946" mass="101626">MSSDKEIGAPFTLASLSKPVGSTNGRIHATGVCSLSGIKKRKRTEIVVGVEGECISIYSLQNPQLVTSYALPPSASFTAAPYSTYRKGSSKTPAQRFTYASVTESTAGAKSQLVCFHETILGDNAETAKTSYTPSNGSKISTIESLPVAGGGSSKDSTHDVLATFENGDVVCLSADLSTVRWTANLKAVGSQKNEAFNIENVTLSTARNVTRGLLRNREDIAALLNPDATDATDLLELTQILCAIGQTSNGIRVLQLLQVQPRNADLPSTQLQPLKHLLSISLPKPSSILLRTNSTATYSLHATSGALHILLDGGVISYDLSGTVPKINSELLLNEAKIDSFVRISQDIVFATAPGSCRAFDVKYNSLQAYLSLESTSLSDDATSKKRKHAQPETETAATPQLVAYYAELGLVVAVRDDELLGMQYAGTNARKRVKTEGTLLIDALGKGIAKPKAAAESAKWLDRKEKLDRYASKGKIAKFEGILASCLGIPLEKKTETETKQDNEVQGGPLTNGVGPSIPKEDAAVVEQADEEAAEDQLRKWNIPAAIPESQRQLHRQHALYALGKIFKFEGNTLKLAFFPPNVFQWLLQIGHLTKESIRRALLDEALESAHTVPKIKDGDIAKAIVAFDPELHLLSAVLNHKHFLPIGEVVEAVRLLTQSLDDKPSTAEDTTKLLTNGATPTDTDMDVDVELDAATTEVDHALTVLSNGVSIRSNTLRPALTRLHTFPAPLISSTLRSVLPRRDLESLIRLLHFELKNGGWSQQYDFASADATSPDTDSPDDHAVTIIASLLSSVLDAIGAGAWLAAVGTPSTTATSDSAAIIDSLHADCSEALNGFWEARYMRGLLGEFLRFAANMPKSAKPSSKTLEAQGKPFQVLDNAGLAAAGGAEDDSLPMLPLGGRADMGVERTKQGKGGRREERSKREMGMLISKKVPKYSFERVVV</sequence>
<proteinExistence type="predicted"/>
<comment type="caution">
    <text evidence="3">The sequence shown here is derived from an EMBL/GenBank/DDBJ whole genome shotgun (WGS) entry which is preliminary data.</text>
</comment>
<evidence type="ECO:0000313" key="4">
    <source>
        <dbReference type="Proteomes" id="UP000801428"/>
    </source>
</evidence>
<dbReference type="OrthoDB" id="5330858at2759"/>
<feature type="domain" description="Utp8 beta-propeller" evidence="2">
    <location>
        <begin position="8"/>
        <end position="376"/>
    </location>
</feature>
<feature type="region of interest" description="Disordered" evidence="1">
    <location>
        <begin position="899"/>
        <end position="927"/>
    </location>
</feature>
<dbReference type="InterPro" id="IPR018843">
    <property type="entry name" value="Utp8_b-prop"/>
</dbReference>
<keyword evidence="4" id="KW-1185">Reference proteome</keyword>
<accession>A0A9P4T6Z9</accession>
<dbReference type="Proteomes" id="UP000801428">
    <property type="component" value="Unassembled WGS sequence"/>
</dbReference>
<evidence type="ECO:0000259" key="2">
    <source>
        <dbReference type="Pfam" id="PF10395"/>
    </source>
</evidence>
<name>A0A9P4T6Z9_CURKU</name>
<reference evidence="3" key="1">
    <citation type="submission" date="2019-04" db="EMBL/GenBank/DDBJ databases">
        <title>Sequencing of skin fungus with MAO and IRED activity.</title>
        <authorList>
            <person name="Marsaioli A.J."/>
            <person name="Bonatto J.M.C."/>
            <person name="Reis Junior O."/>
        </authorList>
    </citation>
    <scope>NUCLEOTIDE SEQUENCE</scope>
    <source>
        <strain evidence="3">30M1</strain>
    </source>
</reference>
<organism evidence="3 4">
    <name type="scientific">Curvularia kusanoi</name>
    <name type="common">Cochliobolus kusanoi</name>
    <dbReference type="NCBI Taxonomy" id="90978"/>
    <lineage>
        <taxon>Eukaryota</taxon>
        <taxon>Fungi</taxon>
        <taxon>Dikarya</taxon>
        <taxon>Ascomycota</taxon>
        <taxon>Pezizomycotina</taxon>
        <taxon>Dothideomycetes</taxon>
        <taxon>Pleosporomycetidae</taxon>
        <taxon>Pleosporales</taxon>
        <taxon>Pleosporineae</taxon>
        <taxon>Pleosporaceae</taxon>
        <taxon>Curvularia</taxon>
    </lineage>
</organism>
<feature type="compositionally biased region" description="Basic and acidic residues" evidence="1">
    <location>
        <begin position="907"/>
        <end position="927"/>
    </location>
</feature>
<evidence type="ECO:0000313" key="3">
    <source>
        <dbReference type="EMBL" id="KAF2995664.1"/>
    </source>
</evidence>
<feature type="region of interest" description="Disordered" evidence="1">
    <location>
        <begin position="499"/>
        <end position="520"/>
    </location>
</feature>
<dbReference type="EMBL" id="SWKU01000031">
    <property type="protein sequence ID" value="KAF2995664.1"/>
    <property type="molecule type" value="Genomic_DNA"/>
</dbReference>